<proteinExistence type="predicted"/>
<dbReference type="InterPro" id="IPR019819">
    <property type="entry name" value="Carboxylesterase_B_CS"/>
</dbReference>
<feature type="signal peptide" evidence="2">
    <location>
        <begin position="1"/>
        <end position="18"/>
    </location>
</feature>
<protein>
    <recommendedName>
        <fullName evidence="3">Carboxylesterase type B domain-containing protein</fullName>
    </recommendedName>
</protein>
<dbReference type="SUPFAM" id="SSF53474">
    <property type="entry name" value="alpha/beta-Hydrolases"/>
    <property type="match status" value="1"/>
</dbReference>
<evidence type="ECO:0000256" key="2">
    <source>
        <dbReference type="SAM" id="SignalP"/>
    </source>
</evidence>
<reference evidence="4 5" key="1">
    <citation type="submission" date="2024-01" db="EMBL/GenBank/DDBJ databases">
        <authorList>
            <person name="Allen C."/>
            <person name="Tagirdzhanova G."/>
        </authorList>
    </citation>
    <scope>NUCLEOTIDE SEQUENCE [LARGE SCALE GENOMIC DNA]</scope>
</reference>
<evidence type="ECO:0000259" key="3">
    <source>
        <dbReference type="Pfam" id="PF00135"/>
    </source>
</evidence>
<keyword evidence="5" id="KW-1185">Reference proteome</keyword>
<sequence length="574" mass="61643">MNFLVSLILAATVSAASSSLTIDLGYAAYTGVHNTTTGLNIWKGIRYAQPPIGSLRWQAPQPPTNISNPSSPILADHFGPACPQSLPNVPGASSLFIPGNEDCLFLNVYAPSGNGTVVTDLPVLVWIHGGGYGEGDATQDLSAFLKATQKTPLIAVSIQYRLGAFGFLASKEVHEKGELNAGLLDQRAALRWMQLHIAKFGGDPSRATLAGESAGAGSILLHAVSNSSEILFSQIWIASPWIPTQPSFESSIAERHYSDFVTATGCANSSSKFDCLVAQNTTILQWASNWVSTNSPTVYGNWAFLPVTDDELITGPPSQLLQKDIQGVNALIGNNADEGVLLVPATIHTEADLRAWLRSYFIQLTDDDIDTVLTMYPSSNTTSPSFETDGRHSPTANDVSSAATGQQQRGYNIYAEASVICPSYWLGDAFSRGNRTAYHYQYSVPFAAHGADLTAYWGPATANQGPEFVQAFREIIASFVATEKPLVSTSVLNSTVITGWPQWKSFNGNHTLFNLNQTGGTPYTTRSPTGVGTVVQYAGPGQQNQFSVEDADNWEGGRGARCTFWQTIGQKVPE</sequence>
<evidence type="ECO:0000313" key="4">
    <source>
        <dbReference type="EMBL" id="CAK7237926.1"/>
    </source>
</evidence>
<feature type="region of interest" description="Disordered" evidence="1">
    <location>
        <begin position="380"/>
        <end position="403"/>
    </location>
</feature>
<feature type="compositionally biased region" description="Polar residues" evidence="1">
    <location>
        <begin position="394"/>
        <end position="403"/>
    </location>
</feature>
<organism evidence="4 5">
    <name type="scientific">Sporothrix eucalyptigena</name>
    <dbReference type="NCBI Taxonomy" id="1812306"/>
    <lineage>
        <taxon>Eukaryota</taxon>
        <taxon>Fungi</taxon>
        <taxon>Dikarya</taxon>
        <taxon>Ascomycota</taxon>
        <taxon>Pezizomycotina</taxon>
        <taxon>Sordariomycetes</taxon>
        <taxon>Sordariomycetidae</taxon>
        <taxon>Ophiostomatales</taxon>
        <taxon>Ophiostomataceae</taxon>
        <taxon>Sporothrix</taxon>
    </lineage>
</organism>
<dbReference type="InterPro" id="IPR002018">
    <property type="entry name" value="CarbesteraseB"/>
</dbReference>
<dbReference type="EMBL" id="CAWUHD010000197">
    <property type="protein sequence ID" value="CAK7237926.1"/>
    <property type="molecule type" value="Genomic_DNA"/>
</dbReference>
<evidence type="ECO:0000256" key="1">
    <source>
        <dbReference type="SAM" id="MobiDB-lite"/>
    </source>
</evidence>
<dbReference type="PROSITE" id="PS00941">
    <property type="entry name" value="CARBOXYLESTERASE_B_2"/>
    <property type="match status" value="1"/>
</dbReference>
<feature type="chain" id="PRO_5046102498" description="Carboxylesterase type B domain-containing protein" evidence="2">
    <location>
        <begin position="19"/>
        <end position="574"/>
    </location>
</feature>
<dbReference type="InterPro" id="IPR029058">
    <property type="entry name" value="AB_hydrolase_fold"/>
</dbReference>
<evidence type="ECO:0000313" key="5">
    <source>
        <dbReference type="Proteomes" id="UP001642482"/>
    </source>
</evidence>
<dbReference type="InterPro" id="IPR050309">
    <property type="entry name" value="Type-B_Carboxylest/Lipase"/>
</dbReference>
<name>A0ABP0D147_9PEZI</name>
<feature type="domain" description="Carboxylesterase type B" evidence="3">
    <location>
        <begin position="34"/>
        <end position="517"/>
    </location>
</feature>
<dbReference type="Pfam" id="PF00135">
    <property type="entry name" value="COesterase"/>
    <property type="match status" value="1"/>
</dbReference>
<keyword evidence="2" id="KW-0732">Signal</keyword>
<gene>
    <name evidence="4" type="ORF">SEUCBS140593_010205</name>
</gene>
<accession>A0ABP0D147</accession>
<dbReference type="Proteomes" id="UP001642482">
    <property type="component" value="Unassembled WGS sequence"/>
</dbReference>
<dbReference type="Gene3D" id="3.40.50.1820">
    <property type="entry name" value="alpha/beta hydrolase"/>
    <property type="match status" value="1"/>
</dbReference>
<comment type="caution">
    <text evidence="4">The sequence shown here is derived from an EMBL/GenBank/DDBJ whole genome shotgun (WGS) entry which is preliminary data.</text>
</comment>
<dbReference type="PANTHER" id="PTHR11559">
    <property type="entry name" value="CARBOXYLESTERASE"/>
    <property type="match status" value="1"/>
</dbReference>